<keyword evidence="1" id="KW-0812">Transmembrane</keyword>
<gene>
    <name evidence="2" type="ORF">SAMN05421789_104148</name>
</gene>
<keyword evidence="1" id="KW-0472">Membrane</keyword>
<evidence type="ECO:0000313" key="3">
    <source>
        <dbReference type="Proteomes" id="UP000185839"/>
    </source>
</evidence>
<evidence type="ECO:0000313" key="2">
    <source>
        <dbReference type="EMBL" id="SIS67882.1"/>
    </source>
</evidence>
<dbReference type="OrthoDB" id="9815897at2"/>
<dbReference type="EMBL" id="FTOI01000004">
    <property type="protein sequence ID" value="SIS67882.1"/>
    <property type="molecule type" value="Genomic_DNA"/>
</dbReference>
<evidence type="ECO:0008006" key="4">
    <source>
        <dbReference type="Google" id="ProtNLM"/>
    </source>
</evidence>
<accession>A0A1N7L1Z6</accession>
<feature type="transmembrane region" description="Helical" evidence="1">
    <location>
        <begin position="7"/>
        <end position="27"/>
    </location>
</feature>
<keyword evidence="1" id="KW-1133">Transmembrane helix</keyword>
<dbReference type="Pfam" id="PF10825">
    <property type="entry name" value="DUF2752"/>
    <property type="match status" value="1"/>
</dbReference>
<dbReference type="InterPro" id="IPR021215">
    <property type="entry name" value="DUF2752"/>
</dbReference>
<keyword evidence="3" id="KW-1185">Reference proteome</keyword>
<protein>
    <recommendedName>
        <fullName evidence="4">DUF2752 domain-containing protein</fullName>
    </recommendedName>
</protein>
<reference evidence="3" key="1">
    <citation type="submission" date="2017-01" db="EMBL/GenBank/DDBJ databases">
        <authorList>
            <person name="Varghese N."/>
            <person name="Submissions S."/>
        </authorList>
    </citation>
    <scope>NUCLEOTIDE SEQUENCE [LARGE SCALE GENOMIC DNA]</scope>
    <source>
        <strain evidence="3">DSM 23145</strain>
    </source>
</reference>
<name>A0A1N7L1Z6_9FLAO</name>
<dbReference type="AlphaFoldDB" id="A0A1N7L1Z6"/>
<dbReference type="STRING" id="713588.SAMN05421789_104148"/>
<feature type="transmembrane region" description="Helical" evidence="1">
    <location>
        <begin position="104"/>
        <end position="123"/>
    </location>
</feature>
<sequence length="126" mass="14625">MIINKKYYSTLLFAIIIGSGLVFYYVFNPESNRFLLKCPFKFTTGFDCPGCGSQRALHALLHGEFRQAFSYNPLFIIAIPYVFIGILFEWFGLKYSFPKIRKALFGKTAIYIIAVVIILFFVFRNF</sequence>
<dbReference type="RefSeq" id="WP_076386299.1">
    <property type="nucleotide sequence ID" value="NZ_FTOI01000004.1"/>
</dbReference>
<feature type="transmembrane region" description="Helical" evidence="1">
    <location>
        <begin position="74"/>
        <end position="92"/>
    </location>
</feature>
<evidence type="ECO:0000256" key="1">
    <source>
        <dbReference type="SAM" id="Phobius"/>
    </source>
</evidence>
<dbReference type="Proteomes" id="UP000185839">
    <property type="component" value="Unassembled WGS sequence"/>
</dbReference>
<proteinExistence type="predicted"/>
<organism evidence="2 3">
    <name type="scientific">Kaistella chaponensis</name>
    <dbReference type="NCBI Taxonomy" id="713588"/>
    <lineage>
        <taxon>Bacteria</taxon>
        <taxon>Pseudomonadati</taxon>
        <taxon>Bacteroidota</taxon>
        <taxon>Flavobacteriia</taxon>
        <taxon>Flavobacteriales</taxon>
        <taxon>Weeksellaceae</taxon>
        <taxon>Chryseobacterium group</taxon>
        <taxon>Kaistella</taxon>
    </lineage>
</organism>